<organism evidence="1 2">
    <name type="scientific">Serratia fonticola</name>
    <dbReference type="NCBI Taxonomy" id="47917"/>
    <lineage>
        <taxon>Bacteria</taxon>
        <taxon>Pseudomonadati</taxon>
        <taxon>Pseudomonadota</taxon>
        <taxon>Gammaproteobacteria</taxon>
        <taxon>Enterobacterales</taxon>
        <taxon>Yersiniaceae</taxon>
        <taxon>Serratia</taxon>
    </lineage>
</organism>
<dbReference type="InterPro" id="IPR043519">
    <property type="entry name" value="NT_sf"/>
</dbReference>
<dbReference type="Proteomes" id="UP000503464">
    <property type="component" value="Chromosome"/>
</dbReference>
<dbReference type="PANTHER" id="PTHR34822">
    <property type="entry name" value="GRPB DOMAIN PROTEIN (AFU_ORTHOLOGUE AFUA_1G01530)"/>
    <property type="match status" value="1"/>
</dbReference>
<gene>
    <name evidence="1" type="ORF">G9399_13520</name>
</gene>
<dbReference type="Gene3D" id="3.30.460.10">
    <property type="entry name" value="Beta Polymerase, domain 2"/>
    <property type="match status" value="1"/>
</dbReference>
<dbReference type="Pfam" id="PF04229">
    <property type="entry name" value="GrpB"/>
    <property type="match status" value="1"/>
</dbReference>
<evidence type="ECO:0000313" key="1">
    <source>
        <dbReference type="EMBL" id="QKJ61437.1"/>
    </source>
</evidence>
<dbReference type="EMBL" id="CP054160">
    <property type="protein sequence ID" value="QKJ61437.1"/>
    <property type="molecule type" value="Genomic_DNA"/>
</dbReference>
<dbReference type="InterPro" id="IPR007344">
    <property type="entry name" value="GrpB/CoaE"/>
</dbReference>
<reference evidence="2" key="1">
    <citation type="submission" date="2020-03" db="EMBL/GenBank/DDBJ databases">
        <title>Genome sequences of seven Enterobacteriaceae strains isolated from Canadian wastewater treatment facilities.</title>
        <authorList>
            <person name="Huang H."/>
            <person name="Chmara J.T."/>
            <person name="Duceppe M.-O."/>
        </authorList>
    </citation>
    <scope>NUCLEOTIDE SEQUENCE [LARGE SCALE GENOMIC DNA]</scope>
    <source>
        <strain evidence="2">Biosolid 3</strain>
    </source>
</reference>
<dbReference type="PANTHER" id="PTHR34822:SF1">
    <property type="entry name" value="GRPB FAMILY PROTEIN"/>
    <property type="match status" value="1"/>
</dbReference>
<evidence type="ECO:0000313" key="2">
    <source>
        <dbReference type="Proteomes" id="UP000503464"/>
    </source>
</evidence>
<dbReference type="SUPFAM" id="SSF81301">
    <property type="entry name" value="Nucleotidyltransferase"/>
    <property type="match status" value="1"/>
</dbReference>
<protein>
    <submittedName>
        <fullName evidence="1">GrpB family protein</fullName>
    </submittedName>
</protein>
<accession>A0AAE7EM43</accession>
<proteinExistence type="predicted"/>
<name>A0AAE7EM43_SERFO</name>
<dbReference type="RefSeq" id="WP_161711592.1">
    <property type="nucleotide sequence ID" value="NZ_CAMKUK010000001.1"/>
</dbReference>
<sequence length="170" mass="19082">MRKVTLVAYDEQWPDLFETESSLLQLALGKVISRIHHVGSTSVPGLAAKPVIDILLEVVSLNALDNLNAAMERAGYTARGENGIPNRRYFTKGGDQRSHQVHAFALGDAQIVKHLAFRDYLIKNKKAAEQYAEVKRAMLLASENDNHRYSAFKADFIEHHLRLALMDQAQ</sequence>
<dbReference type="AlphaFoldDB" id="A0AAE7EM43"/>